<evidence type="ECO:0000313" key="4">
    <source>
        <dbReference type="EMBL" id="CAA6830595.1"/>
    </source>
</evidence>
<comment type="similarity">
    <text evidence="1">Belongs to the carbon-nitrogen hydrolase superfamily. NIT1/NIT2 family.</text>
</comment>
<reference evidence="4" key="1">
    <citation type="submission" date="2020-01" db="EMBL/GenBank/DDBJ databases">
        <authorList>
            <person name="Meier V. D."/>
            <person name="Meier V D."/>
        </authorList>
    </citation>
    <scope>NUCLEOTIDE SEQUENCE</scope>
    <source>
        <strain evidence="4">HLG_WM_MAG_09</strain>
    </source>
</reference>
<name>A0A6S6U8D9_9GAMM</name>
<organism evidence="4">
    <name type="scientific">uncultured Thiotrichaceae bacterium</name>
    <dbReference type="NCBI Taxonomy" id="298394"/>
    <lineage>
        <taxon>Bacteria</taxon>
        <taxon>Pseudomonadati</taxon>
        <taxon>Pseudomonadota</taxon>
        <taxon>Gammaproteobacteria</taxon>
        <taxon>Thiotrichales</taxon>
        <taxon>Thiotrichaceae</taxon>
        <taxon>environmental samples</taxon>
    </lineage>
</organism>
<proteinExistence type="inferred from homology"/>
<dbReference type="Pfam" id="PF00795">
    <property type="entry name" value="CN_hydrolase"/>
    <property type="match status" value="1"/>
</dbReference>
<dbReference type="InterPro" id="IPR001110">
    <property type="entry name" value="UPF0012_CS"/>
</dbReference>
<evidence type="ECO:0000259" key="3">
    <source>
        <dbReference type="PROSITE" id="PS50263"/>
    </source>
</evidence>
<dbReference type="SUPFAM" id="SSF56317">
    <property type="entry name" value="Carbon-nitrogen hydrolase"/>
    <property type="match status" value="1"/>
</dbReference>
<evidence type="ECO:0000256" key="2">
    <source>
        <dbReference type="ARBA" id="ARBA00022801"/>
    </source>
</evidence>
<keyword evidence="2 4" id="KW-0378">Hydrolase</keyword>
<dbReference type="InterPro" id="IPR003010">
    <property type="entry name" value="C-N_Hydrolase"/>
</dbReference>
<protein>
    <submittedName>
        <fullName evidence="4">FIG003879: Predicted amidohydrolase</fullName>
    </submittedName>
</protein>
<dbReference type="InterPro" id="IPR036526">
    <property type="entry name" value="C-N_Hydrolase_sf"/>
</dbReference>
<feature type="domain" description="CN hydrolase" evidence="3">
    <location>
        <begin position="2"/>
        <end position="253"/>
    </location>
</feature>
<sequence length="279" mass="30543">MKSVAAVQMASGPQVQANLMEANRLIRQAADEGAGLVVLPEVFGIMGLTDKDTVATAEPFGEGQMQDFISRKAKEYGVWIVAGTIPLLSDDPGKYSASSLLYNDQGEQVARYDKTHLFDVKVEEEDQVYTESNTVVPGTEAVVVDTPFGKLGMTVCYDLRFPELYRHLVRQGAEIITVPSAFTEATGMAHWEPLLRARAIENLCYIVAPAQGGYHVNGRTTWGHSMVIDYWGRIRGQLSKGAGITSMVIELDELHATRKNFPVLEHCCPAGTLSVYSQA</sequence>
<dbReference type="Gene3D" id="3.60.110.10">
    <property type="entry name" value="Carbon-nitrogen hydrolase"/>
    <property type="match status" value="1"/>
</dbReference>
<dbReference type="PANTHER" id="PTHR23088">
    <property type="entry name" value="NITRILASE-RELATED"/>
    <property type="match status" value="1"/>
</dbReference>
<dbReference type="PANTHER" id="PTHR23088:SF27">
    <property type="entry name" value="DEAMINATED GLUTATHIONE AMIDASE"/>
    <property type="match status" value="1"/>
</dbReference>
<dbReference type="InterPro" id="IPR045254">
    <property type="entry name" value="Nit1/2_C-N_Hydrolase"/>
</dbReference>
<evidence type="ECO:0000256" key="1">
    <source>
        <dbReference type="ARBA" id="ARBA00010613"/>
    </source>
</evidence>
<dbReference type="EMBL" id="CACVAT010000604">
    <property type="protein sequence ID" value="CAA6830595.1"/>
    <property type="molecule type" value="Genomic_DNA"/>
</dbReference>
<dbReference type="GO" id="GO:0016811">
    <property type="term" value="F:hydrolase activity, acting on carbon-nitrogen (but not peptide) bonds, in linear amides"/>
    <property type="evidence" value="ECO:0007669"/>
    <property type="project" value="InterPro"/>
</dbReference>
<dbReference type="AlphaFoldDB" id="A0A6S6U8D9"/>
<accession>A0A6S6U8D9</accession>
<gene>
    <name evidence="4" type="ORF">HELGO_WM26058</name>
</gene>
<dbReference type="CDD" id="cd07572">
    <property type="entry name" value="nit"/>
    <property type="match status" value="1"/>
</dbReference>
<dbReference type="PROSITE" id="PS50263">
    <property type="entry name" value="CN_HYDROLASE"/>
    <property type="match status" value="1"/>
</dbReference>
<dbReference type="PROSITE" id="PS01227">
    <property type="entry name" value="UPF0012"/>
    <property type="match status" value="1"/>
</dbReference>